<feature type="domain" description="p-hydroxybenzoic acid efflux pump subunit AaeA-like beta-barrel" evidence="3">
    <location>
        <begin position="190"/>
        <end position="287"/>
    </location>
</feature>
<keyword evidence="5" id="KW-1185">Reference proteome</keyword>
<name>A0A846M2C7_9SPHN</name>
<evidence type="ECO:0000256" key="1">
    <source>
        <dbReference type="SAM" id="Phobius"/>
    </source>
</evidence>
<evidence type="ECO:0000259" key="3">
    <source>
        <dbReference type="Pfam" id="PF25963"/>
    </source>
</evidence>
<feature type="domain" description="p-hydroxybenzoic acid efflux pump subunit AaeA alpha-helical hairpin" evidence="2">
    <location>
        <begin position="82"/>
        <end position="153"/>
    </location>
</feature>
<keyword evidence="1" id="KW-1133">Transmembrane helix</keyword>
<dbReference type="InterPro" id="IPR058634">
    <property type="entry name" value="AaeA-lik-b-barrel"/>
</dbReference>
<dbReference type="PANTHER" id="PTHR30367:SF12">
    <property type="entry name" value="P-HYDROXYBENZOIC ACID EFFLUX PUMP SUBUNIT AAEA"/>
    <property type="match status" value="1"/>
</dbReference>
<dbReference type="InterPro" id="IPR050393">
    <property type="entry name" value="MFP_Efflux_Pump"/>
</dbReference>
<sequence>MTMLSRHHLARSIATLFVILAILGGIYALWQRYQVDPVTRDGKVRADMVPVSADVAGLVTEVRVVDNQSVRKGDVLFVVDRPRYQLALEQAEAALMNKRASLSQSVREDRRNSAVREVIAAETVEQGLTRTYELRAEVAQAVAARNLARFNLERTLVRAPVDGVVTNTTLQPGVYVVVGKPALALVYGKTLRVEGYFEETKLPAIQVGDQASIYIMGVADEIHGRVHSIAGGIEDRERGGTDGQYADVKPSFDWVRLPQRIPVRIEIESKPANVRLIPGQTATVVIHPRADASKIHRSLPW</sequence>
<dbReference type="AlphaFoldDB" id="A0A846M2C7"/>
<feature type="transmembrane region" description="Helical" evidence="1">
    <location>
        <begin position="12"/>
        <end position="30"/>
    </location>
</feature>
<protein>
    <submittedName>
        <fullName evidence="4">RND family efflux transporter MFP subunit</fullName>
    </submittedName>
</protein>
<dbReference type="PANTHER" id="PTHR30367">
    <property type="entry name" value="P-HYDROXYBENZOIC ACID EFFLUX PUMP SUBUNIT AAEA-RELATED"/>
    <property type="match status" value="1"/>
</dbReference>
<evidence type="ECO:0000313" key="4">
    <source>
        <dbReference type="EMBL" id="NIJ16307.1"/>
    </source>
</evidence>
<dbReference type="InterPro" id="IPR058632">
    <property type="entry name" value="HH_AaeA"/>
</dbReference>
<dbReference type="Pfam" id="PF25963">
    <property type="entry name" value="Beta-barrel_AAEA"/>
    <property type="match status" value="1"/>
</dbReference>
<accession>A0A846M2C7</accession>
<dbReference type="SUPFAM" id="SSF111369">
    <property type="entry name" value="HlyD-like secretion proteins"/>
    <property type="match status" value="1"/>
</dbReference>
<dbReference type="Gene3D" id="2.40.50.100">
    <property type="match status" value="1"/>
</dbReference>
<proteinExistence type="predicted"/>
<dbReference type="Proteomes" id="UP000576821">
    <property type="component" value="Unassembled WGS sequence"/>
</dbReference>
<comment type="caution">
    <text evidence="4">The sequence shown here is derived from an EMBL/GenBank/DDBJ whole genome shotgun (WGS) entry which is preliminary data.</text>
</comment>
<evidence type="ECO:0000259" key="2">
    <source>
        <dbReference type="Pfam" id="PF25878"/>
    </source>
</evidence>
<keyword evidence="1" id="KW-0472">Membrane</keyword>
<organism evidence="4 5">
    <name type="scientific">Sphingobium vermicomposti</name>
    <dbReference type="NCBI Taxonomy" id="529005"/>
    <lineage>
        <taxon>Bacteria</taxon>
        <taxon>Pseudomonadati</taxon>
        <taxon>Pseudomonadota</taxon>
        <taxon>Alphaproteobacteria</taxon>
        <taxon>Sphingomonadales</taxon>
        <taxon>Sphingomonadaceae</taxon>
        <taxon>Sphingobium</taxon>
    </lineage>
</organism>
<reference evidence="4 5" key="1">
    <citation type="submission" date="2020-03" db="EMBL/GenBank/DDBJ databases">
        <title>Genomic Encyclopedia of Type Strains, Phase IV (KMG-IV): sequencing the most valuable type-strain genomes for metagenomic binning, comparative biology and taxonomic classification.</title>
        <authorList>
            <person name="Goeker M."/>
        </authorList>
    </citation>
    <scope>NUCLEOTIDE SEQUENCE [LARGE SCALE GENOMIC DNA]</scope>
    <source>
        <strain evidence="4 5">DSM 21299</strain>
    </source>
</reference>
<keyword evidence="1" id="KW-0812">Transmembrane</keyword>
<dbReference type="Gene3D" id="2.40.30.170">
    <property type="match status" value="1"/>
</dbReference>
<dbReference type="EMBL" id="JAASQR010000002">
    <property type="protein sequence ID" value="NIJ16307.1"/>
    <property type="molecule type" value="Genomic_DNA"/>
</dbReference>
<dbReference type="Pfam" id="PF25878">
    <property type="entry name" value="HH_AAEA_pHBA"/>
    <property type="match status" value="1"/>
</dbReference>
<evidence type="ECO:0000313" key="5">
    <source>
        <dbReference type="Proteomes" id="UP000576821"/>
    </source>
</evidence>
<gene>
    <name evidence="4" type="ORF">FHS54_001273</name>
</gene>